<keyword evidence="2" id="KW-0677">Repeat</keyword>
<feature type="repeat" description="ANK" evidence="5">
    <location>
        <begin position="268"/>
        <end position="300"/>
    </location>
</feature>
<keyword evidence="8" id="KW-0418">Kinase</keyword>
<dbReference type="Pfam" id="PF00023">
    <property type="entry name" value="Ank"/>
    <property type="match status" value="1"/>
</dbReference>
<proteinExistence type="predicted"/>
<dbReference type="GO" id="GO:0007165">
    <property type="term" value="P:signal transduction"/>
    <property type="evidence" value="ECO:0007669"/>
    <property type="project" value="InterPro"/>
</dbReference>
<dbReference type="InterPro" id="IPR000488">
    <property type="entry name" value="Death_dom"/>
</dbReference>
<organism evidence="8 9">
    <name type="scientific">Oopsacas minuta</name>
    <dbReference type="NCBI Taxonomy" id="111878"/>
    <lineage>
        <taxon>Eukaryota</taxon>
        <taxon>Metazoa</taxon>
        <taxon>Porifera</taxon>
        <taxon>Hexactinellida</taxon>
        <taxon>Hexasterophora</taxon>
        <taxon>Lyssacinosida</taxon>
        <taxon>Leucopsacidae</taxon>
        <taxon>Oopsacas</taxon>
    </lineage>
</organism>
<dbReference type="SUPFAM" id="SSF48403">
    <property type="entry name" value="Ankyrin repeat"/>
    <property type="match status" value="1"/>
</dbReference>
<dbReference type="InterPro" id="IPR002110">
    <property type="entry name" value="Ankyrin_rpt"/>
</dbReference>
<evidence type="ECO:0000259" key="6">
    <source>
        <dbReference type="PROSITE" id="PS50017"/>
    </source>
</evidence>
<evidence type="ECO:0000256" key="1">
    <source>
        <dbReference type="ARBA" id="ARBA00001946"/>
    </source>
</evidence>
<accession>A0AAV7K2X2</accession>
<keyword evidence="4 5" id="KW-0040">ANK repeat</keyword>
<evidence type="ECO:0000256" key="4">
    <source>
        <dbReference type="ARBA" id="ARBA00023043"/>
    </source>
</evidence>
<dbReference type="InterPro" id="IPR027417">
    <property type="entry name" value="P-loop_NTPase"/>
</dbReference>
<dbReference type="AlphaFoldDB" id="A0AAV7K2X2"/>
<feature type="repeat" description="ANK" evidence="5">
    <location>
        <begin position="36"/>
        <end position="68"/>
    </location>
</feature>
<feature type="domain" description="Roc" evidence="7">
    <location>
        <begin position="340"/>
        <end position="571"/>
    </location>
</feature>
<dbReference type="Gene3D" id="3.40.50.300">
    <property type="entry name" value="P-loop containing nucleotide triphosphate hydrolases"/>
    <property type="match status" value="1"/>
</dbReference>
<dbReference type="Proteomes" id="UP001165289">
    <property type="component" value="Unassembled WGS sequence"/>
</dbReference>
<dbReference type="PANTHER" id="PTHR24171:SF8">
    <property type="entry name" value="BRCA1-ASSOCIATED RING DOMAIN PROTEIN 1"/>
    <property type="match status" value="1"/>
</dbReference>
<dbReference type="PROSITE" id="PS50297">
    <property type="entry name" value="ANK_REP_REGION"/>
    <property type="match status" value="7"/>
</dbReference>
<dbReference type="GO" id="GO:0000166">
    <property type="term" value="F:nucleotide binding"/>
    <property type="evidence" value="ECO:0007669"/>
    <property type="project" value="UniProtKB-KW"/>
</dbReference>
<dbReference type="EMBL" id="JAKMXF010000188">
    <property type="protein sequence ID" value="KAI6655588.1"/>
    <property type="molecule type" value="Genomic_DNA"/>
</dbReference>
<dbReference type="SMART" id="SM00005">
    <property type="entry name" value="DEATH"/>
    <property type="match status" value="1"/>
</dbReference>
<feature type="domain" description="Death" evidence="6">
    <location>
        <begin position="976"/>
        <end position="1043"/>
    </location>
</feature>
<keyword evidence="9" id="KW-1185">Reference proteome</keyword>
<dbReference type="InterPro" id="IPR057263">
    <property type="entry name" value="COR-B"/>
</dbReference>
<keyword evidence="8" id="KW-0808">Transferase</keyword>
<evidence type="ECO:0000256" key="2">
    <source>
        <dbReference type="ARBA" id="ARBA00022737"/>
    </source>
</evidence>
<comment type="cofactor">
    <cofactor evidence="1">
        <name>Mg(2+)</name>
        <dbReference type="ChEBI" id="CHEBI:18420"/>
    </cofactor>
</comment>
<name>A0AAV7K2X2_9METZ</name>
<evidence type="ECO:0000259" key="7">
    <source>
        <dbReference type="PROSITE" id="PS51424"/>
    </source>
</evidence>
<dbReference type="PRINTS" id="PR01415">
    <property type="entry name" value="ANKYRIN"/>
</dbReference>
<evidence type="ECO:0000313" key="8">
    <source>
        <dbReference type="EMBL" id="KAI6655588.1"/>
    </source>
</evidence>
<dbReference type="InterPro" id="IPR020859">
    <property type="entry name" value="ROC"/>
</dbReference>
<dbReference type="SMART" id="SM00248">
    <property type="entry name" value="ANK"/>
    <property type="match status" value="9"/>
</dbReference>
<dbReference type="Pfam" id="PF25497">
    <property type="entry name" value="COR-B"/>
    <property type="match status" value="1"/>
</dbReference>
<comment type="caution">
    <text evidence="8">The sequence shown here is derived from an EMBL/GenBank/DDBJ whole genome shotgun (WGS) entry which is preliminary data.</text>
</comment>
<dbReference type="Pfam" id="PF00531">
    <property type="entry name" value="Death"/>
    <property type="match status" value="1"/>
</dbReference>
<dbReference type="PROSITE" id="PS50088">
    <property type="entry name" value="ANK_REPEAT"/>
    <property type="match status" value="8"/>
</dbReference>
<evidence type="ECO:0000313" key="9">
    <source>
        <dbReference type="Proteomes" id="UP001165289"/>
    </source>
</evidence>
<protein>
    <submittedName>
        <fullName evidence="8">Death-associated protein kinase 1-like isoform X2</fullName>
    </submittedName>
</protein>
<dbReference type="Gene3D" id="1.10.533.10">
    <property type="entry name" value="Death Domain, Fas"/>
    <property type="match status" value="1"/>
</dbReference>
<dbReference type="InterPro" id="IPR036770">
    <property type="entry name" value="Ankyrin_rpt-contain_sf"/>
</dbReference>
<feature type="repeat" description="ANK" evidence="5">
    <location>
        <begin position="235"/>
        <end position="267"/>
    </location>
</feature>
<dbReference type="PROSITE" id="PS51424">
    <property type="entry name" value="ROC"/>
    <property type="match status" value="1"/>
</dbReference>
<dbReference type="Pfam" id="PF12796">
    <property type="entry name" value="Ank_2"/>
    <property type="match status" value="3"/>
</dbReference>
<gene>
    <name evidence="8" type="ORF">LOD99_2087</name>
</gene>
<feature type="repeat" description="ANK" evidence="5">
    <location>
        <begin position="69"/>
        <end position="94"/>
    </location>
</feature>
<sequence>MNAINTAFQAVDNDDLYLLKEIMQTERIPPDTIDKHGESLLHVSSGYGYIEIVQYLGELNADLSIKDKHGDTPLYWAARHAHLNVVEWLLQHPAVSVNAKDKAGETPLHVASRYGHINVVSFLCERGASPNLQDKDLETPLHAGTWHGYTDVVRVLCAAGASLGIVSIEGETALHVAAVRGYMEIVSILCEHDSPLDTADIDGFTALQLACKRGHTEIVHYLCTKGADVTIRDVKGITALHEACREGNESILQILYTHEADLDVLDNNGISPLHIAAKYDHYDIVRLLCLYGCNMEPRTPHGHTPEQVAVNKGNRKIAELLADLRVGNRRGILVDQLTQRSTPLKRVKLMICGNPAVGKTELVDSLVCNFVRGFLKKRNISSHGHSSGIMDTELSYEYKKTYGISVQNITLSGYQDQFSVWDMSGAKEFYPAHVNFFTSSNTIYLLAYRLPDPLEELVIQLRYYLSLIKSKLSLDHVLLRGGDAINKPWVLLVGTHLDQMDYILDAQGISAACGKLGRRNSFSSVCSSDDSTLGSSLSLSSSQTFAPSISSQEAAPAKEIAQTILYTLREEFQQFFSFSNQTFTINALNPRSSRLVALKDHLSQLRLKSVESHGYHSGMVDTMAGVLKDWRNDYHNFPVLPWHQYLQKTKEFVNPLVSKTELFNISEDLDKMGEIVFINRFSNTSLVVLDPGWLGTRIFAPSLANDNFTIPKLRSVTGRIHLDEFKRVYQECNPLSVARIFEHFEMCLPLLNKVDMYEFPLLVDMQSLYGIWAAEPNYTCYTGLRLQCRTDLDVFPPGLFQRLQIRLRRIFKEDFEDQELTIWSEGLICCRGEVQVKTELTDFDRAIHICVRGAEHTRTECLALIRQFYEVIFRALQDICPGTEILTQVLSARDLQNHKRYPFWYEPSDIFEAQKSHTDLTNRISGDAERLVDLICCGSEDLSSLAHSAPLQHIRQLTRRARWHLCRMLDHQDRFGRDWCLLALLLGLADEIPNVELIETFMSPTDYILKKWETHTSSTLIVLIDTLQKLGRDDVVRHIIESSNLVMNAESSVIINITGVEVTSYIC</sequence>
<feature type="repeat" description="ANK" evidence="5">
    <location>
        <begin position="136"/>
        <end position="168"/>
    </location>
</feature>
<feature type="repeat" description="ANK" evidence="5">
    <location>
        <begin position="103"/>
        <end position="135"/>
    </location>
</feature>
<dbReference type="InterPro" id="IPR011029">
    <property type="entry name" value="DEATH-like_dom_sf"/>
</dbReference>
<dbReference type="Gene3D" id="3.30.310.200">
    <property type="match status" value="1"/>
</dbReference>
<feature type="repeat" description="ANK" evidence="5">
    <location>
        <begin position="202"/>
        <end position="234"/>
    </location>
</feature>
<evidence type="ECO:0000256" key="3">
    <source>
        <dbReference type="ARBA" id="ARBA00022741"/>
    </source>
</evidence>
<keyword evidence="3" id="KW-0547">Nucleotide-binding</keyword>
<feature type="repeat" description="ANK" evidence="5">
    <location>
        <begin position="169"/>
        <end position="201"/>
    </location>
</feature>
<dbReference type="PANTHER" id="PTHR24171">
    <property type="entry name" value="ANKYRIN REPEAT DOMAIN-CONTAINING PROTEIN 39-RELATED"/>
    <property type="match status" value="1"/>
</dbReference>
<dbReference type="GO" id="GO:0016301">
    <property type="term" value="F:kinase activity"/>
    <property type="evidence" value="ECO:0007669"/>
    <property type="project" value="UniProtKB-KW"/>
</dbReference>
<evidence type="ECO:0000256" key="5">
    <source>
        <dbReference type="PROSITE-ProRule" id="PRU00023"/>
    </source>
</evidence>
<dbReference type="SUPFAM" id="SSF47986">
    <property type="entry name" value="DEATH domain"/>
    <property type="match status" value="1"/>
</dbReference>
<dbReference type="SUPFAM" id="SSF52540">
    <property type="entry name" value="P-loop containing nucleoside triphosphate hydrolases"/>
    <property type="match status" value="1"/>
</dbReference>
<dbReference type="Gene3D" id="1.25.40.20">
    <property type="entry name" value="Ankyrin repeat-containing domain"/>
    <property type="match status" value="4"/>
</dbReference>
<reference evidence="8 9" key="1">
    <citation type="journal article" date="2023" name="BMC Biol.">
        <title>The compact genome of the sponge Oopsacas minuta (Hexactinellida) is lacking key metazoan core genes.</title>
        <authorList>
            <person name="Santini S."/>
            <person name="Schenkelaars Q."/>
            <person name="Jourda C."/>
            <person name="Duchesne M."/>
            <person name="Belahbib H."/>
            <person name="Rocher C."/>
            <person name="Selva M."/>
            <person name="Riesgo A."/>
            <person name="Vervoort M."/>
            <person name="Leys S.P."/>
            <person name="Kodjabachian L."/>
            <person name="Le Bivic A."/>
            <person name="Borchiellini C."/>
            <person name="Claverie J.M."/>
            <person name="Renard E."/>
        </authorList>
    </citation>
    <scope>NUCLEOTIDE SEQUENCE [LARGE SCALE GENOMIC DNA]</scope>
    <source>
        <strain evidence="8">SPO-2</strain>
    </source>
</reference>
<dbReference type="PROSITE" id="PS50017">
    <property type="entry name" value="DEATH_DOMAIN"/>
    <property type="match status" value="1"/>
</dbReference>